<keyword evidence="11" id="KW-1185">Reference proteome</keyword>
<dbReference type="InterPro" id="IPR004685">
    <property type="entry name" value="Brnchd-chn_aa_trnsp_Livcs"/>
</dbReference>
<feature type="transmembrane region" description="Helical" evidence="9">
    <location>
        <begin position="278"/>
        <end position="297"/>
    </location>
</feature>
<dbReference type="PANTHER" id="PTHR30588">
    <property type="entry name" value="BRANCHED-CHAIN AMINO ACID TRANSPORT SYSTEM 2 CARRIER PROTEIN"/>
    <property type="match status" value="1"/>
</dbReference>
<feature type="transmembrane region" description="Helical" evidence="9">
    <location>
        <begin position="41"/>
        <end position="61"/>
    </location>
</feature>
<keyword evidence="7 9" id="KW-1133">Transmembrane helix</keyword>
<feature type="transmembrane region" description="Helical" evidence="9">
    <location>
        <begin position="349"/>
        <end position="368"/>
    </location>
</feature>
<dbReference type="Proteomes" id="UP000017131">
    <property type="component" value="Unassembled WGS sequence"/>
</dbReference>
<feature type="transmembrane region" description="Helical" evidence="9">
    <location>
        <begin position="236"/>
        <end position="258"/>
    </location>
</feature>
<keyword evidence="4" id="KW-1003">Cell membrane</keyword>
<dbReference type="NCBIfam" id="TIGR00796">
    <property type="entry name" value="livcs"/>
    <property type="match status" value="1"/>
</dbReference>
<evidence type="ECO:0000256" key="2">
    <source>
        <dbReference type="ARBA" id="ARBA00008540"/>
    </source>
</evidence>
<evidence type="ECO:0000313" key="11">
    <source>
        <dbReference type="Proteomes" id="UP000017131"/>
    </source>
</evidence>
<comment type="function">
    <text evidence="9">Component of the transport system for branched-chain amino acids.</text>
</comment>
<comment type="subcellular location">
    <subcellularLocation>
        <location evidence="1 9">Cell membrane</location>
        <topology evidence="1 9">Multi-pass membrane protein</topology>
    </subcellularLocation>
</comment>
<evidence type="ECO:0000256" key="8">
    <source>
        <dbReference type="ARBA" id="ARBA00023136"/>
    </source>
</evidence>
<evidence type="ECO:0000256" key="3">
    <source>
        <dbReference type="ARBA" id="ARBA00022448"/>
    </source>
</evidence>
<gene>
    <name evidence="10" type="ORF">SSIM_11840</name>
</gene>
<proteinExistence type="inferred from homology"/>
<dbReference type="PANTHER" id="PTHR30588:SF0">
    <property type="entry name" value="BRANCHED-CHAIN AMINO ACID PERMEASE BRNQ"/>
    <property type="match status" value="1"/>
</dbReference>
<feature type="transmembrane region" description="Helical" evidence="9">
    <location>
        <begin position="375"/>
        <end position="393"/>
    </location>
</feature>
<keyword evidence="3 9" id="KW-0813">Transport</keyword>
<evidence type="ECO:0000313" key="10">
    <source>
        <dbReference type="EMBL" id="ERS92422.1"/>
    </source>
</evidence>
<sequence>MHNKLTWKENMYIGSMLFGLFFGAGNLIFPIHLGQASGPNVILANIGFLVTAIGLPFLGVIAAGFSQKKDIFAISMKVNRHYAYIFTITLYLVIGPIYALPRLASTSFEVGLSPFISQSLYKPFLFIFSLLFFILTWVFSRNTAKILEYIGKILNPIFVFLLSIILTLSFLQPMGTITSGSISNEYKQTPFFKGFVDGYNTLDALAALAFGMIIVKTIKDMGISEPLNITRETIKSGAISMVLMALIYSLLAIIGSMSLGEFEPHENGGITLTLIIKYYIGEYGMIFLAVIITIACLKTAIGLNASFSETFSNLFPKFNYIFFTTLSCIVSFLISNVGLTYIIKISTPILLLLYPLAIVLILLEIINFKFFCSKIVYNSTILFTLLAAVIDAIKHCPPFISDTNLFESITSVFEKYIPLSSIGMGWIPLSIIGFIFGVILRKMLNTYNYR</sequence>
<comment type="caution">
    <text evidence="10">The sequence shown here is derived from an EMBL/GenBank/DDBJ whole genome shotgun (WGS) entry which is preliminary data.</text>
</comment>
<keyword evidence="8 9" id="KW-0472">Membrane</keyword>
<feature type="transmembrane region" description="Helical" evidence="9">
    <location>
        <begin position="82"/>
        <end position="100"/>
    </location>
</feature>
<keyword evidence="6 9" id="KW-0029">Amino-acid transport</keyword>
<keyword evidence="5 9" id="KW-0812">Transmembrane</keyword>
<dbReference type="RefSeq" id="WP_023016134.1">
    <property type="nucleotide sequence ID" value="NZ_AXDY01000014.1"/>
</dbReference>
<evidence type="ECO:0000256" key="6">
    <source>
        <dbReference type="ARBA" id="ARBA00022970"/>
    </source>
</evidence>
<feature type="transmembrane region" description="Helical" evidence="9">
    <location>
        <begin position="120"/>
        <end position="140"/>
    </location>
</feature>
<dbReference type="EMBL" id="AXDY01000014">
    <property type="protein sequence ID" value="ERS92422.1"/>
    <property type="molecule type" value="Genomic_DNA"/>
</dbReference>
<comment type="similarity">
    <text evidence="2 9">Belongs to the branched chain amino acid transporter family.</text>
</comment>
<feature type="transmembrane region" description="Helical" evidence="9">
    <location>
        <begin position="191"/>
        <end position="215"/>
    </location>
</feature>
<evidence type="ECO:0000256" key="5">
    <source>
        <dbReference type="ARBA" id="ARBA00022692"/>
    </source>
</evidence>
<evidence type="ECO:0000256" key="1">
    <source>
        <dbReference type="ARBA" id="ARBA00004651"/>
    </source>
</evidence>
<feature type="transmembrane region" description="Helical" evidence="9">
    <location>
        <begin position="152"/>
        <end position="171"/>
    </location>
</feature>
<feature type="transmembrane region" description="Helical" evidence="9">
    <location>
        <begin position="318"/>
        <end position="343"/>
    </location>
</feature>
<name>A0ABN0P9Z4_STASI</name>
<dbReference type="Pfam" id="PF05525">
    <property type="entry name" value="Branch_AA_trans"/>
    <property type="match status" value="1"/>
</dbReference>
<feature type="transmembrane region" description="Helical" evidence="9">
    <location>
        <begin position="12"/>
        <end position="29"/>
    </location>
</feature>
<reference evidence="10 11" key="1">
    <citation type="journal article" date="2013" name="Genome Announc.">
        <title>Draft Genome Sequence of Staphylococcus simulans UMC-CNS-990, Isolated from a Case of Chronic Bovine Mastitis.</title>
        <authorList>
            <person name="Calcutt M.J."/>
            <person name="Foecking M.F."/>
            <person name="Hsieh H.Y."/>
            <person name="Perry J."/>
            <person name="Stewart G.C."/>
            <person name="Middleton J.R."/>
        </authorList>
    </citation>
    <scope>NUCLEOTIDE SEQUENCE [LARGE SCALE GENOMIC DNA]</scope>
    <source>
        <strain evidence="10 11">UMC-CNS-990</strain>
    </source>
</reference>
<feature type="transmembrane region" description="Helical" evidence="9">
    <location>
        <begin position="416"/>
        <end position="440"/>
    </location>
</feature>
<protein>
    <recommendedName>
        <fullName evidence="9">Branched-chain amino acid transport system carrier protein</fullName>
    </recommendedName>
</protein>
<accession>A0ABN0P9Z4</accession>
<evidence type="ECO:0000256" key="7">
    <source>
        <dbReference type="ARBA" id="ARBA00022989"/>
    </source>
</evidence>
<evidence type="ECO:0000256" key="4">
    <source>
        <dbReference type="ARBA" id="ARBA00022475"/>
    </source>
</evidence>
<evidence type="ECO:0000256" key="9">
    <source>
        <dbReference type="RuleBase" id="RU362122"/>
    </source>
</evidence>
<organism evidence="10 11">
    <name type="scientific">Staphylococcus simulans UMC-CNS-990</name>
    <dbReference type="NCBI Taxonomy" id="1405498"/>
    <lineage>
        <taxon>Bacteria</taxon>
        <taxon>Bacillati</taxon>
        <taxon>Bacillota</taxon>
        <taxon>Bacilli</taxon>
        <taxon>Bacillales</taxon>
        <taxon>Staphylococcaceae</taxon>
        <taxon>Staphylococcus</taxon>
    </lineage>
</organism>